<organism evidence="3 4">
    <name type="scientific">Verruconis gallopava</name>
    <dbReference type="NCBI Taxonomy" id="253628"/>
    <lineage>
        <taxon>Eukaryota</taxon>
        <taxon>Fungi</taxon>
        <taxon>Dikarya</taxon>
        <taxon>Ascomycota</taxon>
        <taxon>Pezizomycotina</taxon>
        <taxon>Dothideomycetes</taxon>
        <taxon>Pleosporomycetidae</taxon>
        <taxon>Venturiales</taxon>
        <taxon>Sympoventuriaceae</taxon>
        <taxon>Verruconis</taxon>
    </lineage>
</organism>
<sequence>MSDNTVGQQSSSQPRRIPKLNLSKETTVEELEKYVNALRLQDTETGPPDPAAEPPNWLEEDVGASSLWAPAKDYASCKFCLNCFLTVSMLATDYNRRGPPETFKWKHLREVNTFYHIDPSRMGNDYTPKDIMESAIEGCPMCALAVGTSWFRGDVPFDTARWMKNPLWRKRAQYLLIDHYASNHWVPIGRGSEEIPRPLLEIVYGTKLTTEMYPEADMSEFWGSIHFWDNEELQRWYQRYACPYTLKDTLGKPPLGPLCPNTGDGGALGLAIWWFKRCLGEHKSCASAKSQSSDDSQYPSRLLYLGTGDEPLQARLVISEQDLSDRPEFVTLSYCWGKKPFMKLTQDVLEQFRKNIDFESLPKTFKDAILVTRLLDHSYIWIDALCIIQDSKEDWRNESAKMGSIYRHSVLTIAALGASDSSQGCFTARHPCVYGDIPLSSGKITITSRTSSHHGQPQFRREFEVEGKAASPLKTRGWCVQEELLSPRTLYFGSSGIFWQCIECEADEGYPVGTRGQQENLKSALFRTISSGQFNLSHWRIILERYTRCKLTYPSDKIVAISGVANLLGRAAGEEFVEGMWKRDIWRELLWHSRDIRWADNHTCHRLENDHPSFSWASVGQAITFFRYDYPNQTSIAAPSVSIVEDVQTSGTAIKHKLHIRSQLREVILLPPAYSKTGQPTLMLAHDMPFPEPPTWVDPEVPNAVIIRLQKPVRLDHNIDRKTDQDIDTSHLRGFAYDWIPDIPLDGSITRAYFIPVAKRGVTDPAGSIGLVAIPVDEERKEWKRIGFLFHGGFPDSWKTPTLRVTVQNTETGEVDWEETAKMRAPNPFLLNPEEDYVDIVLR</sequence>
<name>A0A0D2AFU9_9PEZI</name>
<gene>
    <name evidence="3" type="ORF">PV09_03051</name>
</gene>
<dbReference type="PANTHER" id="PTHR33112">
    <property type="entry name" value="DOMAIN PROTEIN, PUTATIVE-RELATED"/>
    <property type="match status" value="1"/>
</dbReference>
<evidence type="ECO:0000256" key="1">
    <source>
        <dbReference type="SAM" id="MobiDB-lite"/>
    </source>
</evidence>
<protein>
    <recommendedName>
        <fullName evidence="2">Heterokaryon incompatibility domain-containing protein</fullName>
    </recommendedName>
</protein>
<evidence type="ECO:0000313" key="4">
    <source>
        <dbReference type="Proteomes" id="UP000053259"/>
    </source>
</evidence>
<dbReference type="STRING" id="253628.A0A0D2AFU9"/>
<dbReference type="Pfam" id="PF06985">
    <property type="entry name" value="HET"/>
    <property type="match status" value="1"/>
</dbReference>
<dbReference type="OrthoDB" id="3486565at2759"/>
<proteinExistence type="predicted"/>
<evidence type="ECO:0000259" key="2">
    <source>
        <dbReference type="Pfam" id="PF06985"/>
    </source>
</evidence>
<dbReference type="PANTHER" id="PTHR33112:SF10">
    <property type="entry name" value="TOL"/>
    <property type="match status" value="1"/>
</dbReference>
<evidence type="ECO:0000313" key="3">
    <source>
        <dbReference type="EMBL" id="KIW05848.1"/>
    </source>
</evidence>
<accession>A0A0D2AFU9</accession>
<dbReference type="RefSeq" id="XP_016215717.1">
    <property type="nucleotide sequence ID" value="XM_016356194.1"/>
</dbReference>
<dbReference type="EMBL" id="KN847536">
    <property type="protein sequence ID" value="KIW05848.1"/>
    <property type="molecule type" value="Genomic_DNA"/>
</dbReference>
<feature type="compositionally biased region" description="Polar residues" evidence="1">
    <location>
        <begin position="1"/>
        <end position="14"/>
    </location>
</feature>
<feature type="domain" description="Heterokaryon incompatibility" evidence="2">
    <location>
        <begin position="329"/>
        <end position="482"/>
    </location>
</feature>
<keyword evidence="4" id="KW-1185">Reference proteome</keyword>
<dbReference type="InterPro" id="IPR010730">
    <property type="entry name" value="HET"/>
</dbReference>
<dbReference type="InParanoid" id="A0A0D2AFU9"/>
<dbReference type="AlphaFoldDB" id="A0A0D2AFU9"/>
<dbReference type="GeneID" id="27311024"/>
<dbReference type="HOGENOM" id="CLU_337766_0_0_1"/>
<feature type="region of interest" description="Disordered" evidence="1">
    <location>
        <begin position="1"/>
        <end position="23"/>
    </location>
</feature>
<reference evidence="3 4" key="1">
    <citation type="submission" date="2015-01" db="EMBL/GenBank/DDBJ databases">
        <title>The Genome Sequence of Ochroconis gallopava CBS43764.</title>
        <authorList>
            <consortium name="The Broad Institute Genomics Platform"/>
            <person name="Cuomo C."/>
            <person name="de Hoog S."/>
            <person name="Gorbushina A."/>
            <person name="Stielow B."/>
            <person name="Teixiera M."/>
            <person name="Abouelleil A."/>
            <person name="Chapman S.B."/>
            <person name="Priest M."/>
            <person name="Young S.K."/>
            <person name="Wortman J."/>
            <person name="Nusbaum C."/>
            <person name="Birren B."/>
        </authorList>
    </citation>
    <scope>NUCLEOTIDE SEQUENCE [LARGE SCALE GENOMIC DNA]</scope>
    <source>
        <strain evidence="3 4">CBS 43764</strain>
    </source>
</reference>
<dbReference type="VEuPathDB" id="FungiDB:PV09_03051"/>
<dbReference type="Proteomes" id="UP000053259">
    <property type="component" value="Unassembled WGS sequence"/>
</dbReference>